<feature type="region of interest" description="Disordered" evidence="1">
    <location>
        <begin position="46"/>
        <end position="71"/>
    </location>
</feature>
<keyword evidence="3" id="KW-1185">Reference proteome</keyword>
<dbReference type="AlphaFoldDB" id="A0A8H5XTA6"/>
<dbReference type="Proteomes" id="UP000544331">
    <property type="component" value="Unassembled WGS sequence"/>
</dbReference>
<organism evidence="2 3">
    <name type="scientific">Fusarium mundagurra</name>
    <dbReference type="NCBI Taxonomy" id="1567541"/>
    <lineage>
        <taxon>Eukaryota</taxon>
        <taxon>Fungi</taxon>
        <taxon>Dikarya</taxon>
        <taxon>Ascomycota</taxon>
        <taxon>Pezizomycotina</taxon>
        <taxon>Sordariomycetes</taxon>
        <taxon>Hypocreomycetidae</taxon>
        <taxon>Hypocreales</taxon>
        <taxon>Nectriaceae</taxon>
        <taxon>Fusarium</taxon>
        <taxon>Fusarium fujikuroi species complex</taxon>
    </lineage>
</organism>
<accession>A0A8H5XTA6</accession>
<proteinExistence type="predicted"/>
<name>A0A8H5XTA6_9HYPO</name>
<protein>
    <submittedName>
        <fullName evidence="2">Uncharacterized protein</fullName>
    </submittedName>
</protein>
<gene>
    <name evidence="2" type="ORF">FMUND_14644</name>
</gene>
<sequence length="197" mass="22638">MPTGNHLDLSSMPEDHLKALLKADVWRQFPMLDREQCEAFVELQNSNAKQEHESQVTEMSGSESDASTSKCKGVDKPSDACDCGQQHGFQLQKEMAHIWIKIIAQCTHYYTSVRKKSPGERISLLETIIENGKMCIPELERLAKELDDEMPSCNYEDWGMAMMRICGVKLTIRDLKERLDKVKQELERLKTKYKISI</sequence>
<dbReference type="EMBL" id="JAAOAN010000785">
    <property type="protein sequence ID" value="KAF5699683.1"/>
    <property type="molecule type" value="Genomic_DNA"/>
</dbReference>
<evidence type="ECO:0000256" key="1">
    <source>
        <dbReference type="SAM" id="MobiDB-lite"/>
    </source>
</evidence>
<feature type="compositionally biased region" description="Polar residues" evidence="1">
    <location>
        <begin position="56"/>
        <end position="70"/>
    </location>
</feature>
<comment type="caution">
    <text evidence="2">The sequence shown here is derived from an EMBL/GenBank/DDBJ whole genome shotgun (WGS) entry which is preliminary data.</text>
</comment>
<evidence type="ECO:0000313" key="2">
    <source>
        <dbReference type="EMBL" id="KAF5699683.1"/>
    </source>
</evidence>
<reference evidence="2 3" key="1">
    <citation type="submission" date="2020-05" db="EMBL/GenBank/DDBJ databases">
        <title>Identification and distribution of gene clusters putatively required for synthesis of sphingolipid metabolism inhibitors in phylogenetically diverse species of the filamentous fungus Fusarium.</title>
        <authorList>
            <person name="Kim H.-S."/>
            <person name="Busman M."/>
            <person name="Brown D.W."/>
            <person name="Divon H."/>
            <person name="Uhlig S."/>
            <person name="Proctor R.H."/>
        </authorList>
    </citation>
    <scope>NUCLEOTIDE SEQUENCE [LARGE SCALE GENOMIC DNA]</scope>
    <source>
        <strain evidence="2 3">NRRL 66235</strain>
    </source>
</reference>
<evidence type="ECO:0000313" key="3">
    <source>
        <dbReference type="Proteomes" id="UP000544331"/>
    </source>
</evidence>